<reference evidence="1" key="1">
    <citation type="journal article" date="2025" name="Int. J. Syst. Evol. Microbiol.">
        <title>Streptomyces citrinus sp. nov., with yellow diffusible pigment.</title>
        <authorList>
            <person name="He Y."/>
            <person name="Yang E."/>
            <person name="Xu J."/>
            <person name="Sun Y."/>
            <person name="Sun L."/>
        </authorList>
    </citation>
    <scope>NUCLEOTIDE SEQUENCE</scope>
    <source>
        <strain evidence="1">Q6</strain>
    </source>
</reference>
<proteinExistence type="predicted"/>
<keyword evidence="1" id="KW-0614">Plasmid</keyword>
<name>A0ACD5AQS3_9ACTN</name>
<gene>
    <name evidence="1" type="ORF">V2W30_41100</name>
</gene>
<dbReference type="EMBL" id="CP146023">
    <property type="protein sequence ID" value="WWQ69564.1"/>
    <property type="molecule type" value="Genomic_DNA"/>
</dbReference>
<organism evidence="1 2">
    <name type="scientific">Streptomyces citrinus</name>
    <dbReference type="NCBI Taxonomy" id="3118173"/>
    <lineage>
        <taxon>Bacteria</taxon>
        <taxon>Bacillati</taxon>
        <taxon>Actinomycetota</taxon>
        <taxon>Actinomycetes</taxon>
        <taxon>Kitasatosporales</taxon>
        <taxon>Streptomycetaceae</taxon>
        <taxon>Streptomyces</taxon>
    </lineage>
</organism>
<accession>A0ACD5AQS3</accession>
<evidence type="ECO:0000313" key="2">
    <source>
        <dbReference type="Proteomes" id="UP001432251"/>
    </source>
</evidence>
<keyword evidence="2" id="KW-1185">Reference proteome</keyword>
<evidence type="ECO:0000313" key="1">
    <source>
        <dbReference type="EMBL" id="WWQ69564.1"/>
    </source>
</evidence>
<geneLocation type="plasmid" evidence="1 2">
    <name>p1</name>
</geneLocation>
<dbReference type="Proteomes" id="UP001432251">
    <property type="component" value="Plasmid p1"/>
</dbReference>
<protein>
    <submittedName>
        <fullName evidence="1">Uncharacterized protein</fullName>
    </submittedName>
</protein>
<sequence length="300" mass="31686">MNALGIVIVSAALGGGGLALLVNELLPAAPKLGPALARLNPPPAPPQAAVQPASTVQVRAQAQLGQWLLRKVPLTLPRRDLDLLGHSAEEFLFNKTVLVVVGLFAPSVFVAAWVLLGISVPLYAPAVVGLILAVVCWFVPDLMLRRDAGKARAEAAHGIAVYLELVALRLAAGIAIEAALEQAAFAGRGWVFLRLQDALMASRVERTAQWEALRHLGSRLELGVLADIADFARMSSEEGASVYEPVRHRAQSLRSEQLSAEAAGANADTEKMHGPIGVMCVLVLAAMAFPALINAFNLST</sequence>